<sequence>MGEKKLSLRRQLQQKFKPYDEIDKTITKQLALCASPSSVYGEWRSYMISLEISCHGLSWLSLCCIMLWFSQNQTFQQLIVNLFFALILDIVLVAVIKATVRRGRPSGNRNDMKFTFSIDNYAFPSGHASRSVCLAVIFYVQRIGGILGSYFSIAWAVAICISRILLGRHHVGDVLAGILLGLFEAWFVLFIWFSVDTTQYILRSFSMFQKYFGDDMDVV</sequence>
<evidence type="ECO:0000313" key="3">
    <source>
        <dbReference type="EnsemblMetazoa" id="SMAR013359-PA"/>
    </source>
</evidence>
<dbReference type="EMBL" id="JH431896">
    <property type="status" value="NOT_ANNOTATED_CDS"/>
    <property type="molecule type" value="Genomic_DNA"/>
</dbReference>
<keyword evidence="4" id="KW-1185">Reference proteome</keyword>
<feature type="transmembrane region" description="Helical" evidence="1">
    <location>
        <begin position="48"/>
        <end position="69"/>
    </location>
</feature>
<dbReference type="Proteomes" id="UP000014500">
    <property type="component" value="Unassembled WGS sequence"/>
</dbReference>
<keyword evidence="1" id="KW-0812">Transmembrane</keyword>
<evidence type="ECO:0000259" key="2">
    <source>
        <dbReference type="SMART" id="SM00014"/>
    </source>
</evidence>
<feature type="transmembrane region" description="Helical" evidence="1">
    <location>
        <begin position="75"/>
        <end position="100"/>
    </location>
</feature>
<evidence type="ECO:0000313" key="4">
    <source>
        <dbReference type="Proteomes" id="UP000014500"/>
    </source>
</evidence>
<dbReference type="eggNOG" id="KOG4268">
    <property type="taxonomic scope" value="Eukaryota"/>
</dbReference>
<dbReference type="HOGENOM" id="CLU_072573_4_2_1"/>
<dbReference type="AlphaFoldDB" id="T1JHM8"/>
<dbReference type="CDD" id="cd03391">
    <property type="entry name" value="PAP2_containing_2_like"/>
    <property type="match status" value="1"/>
</dbReference>
<proteinExistence type="predicted"/>
<dbReference type="OMA" id="FVSFMLN"/>
<dbReference type="PhylomeDB" id="T1JHM8"/>
<feature type="transmembrane region" description="Helical" evidence="1">
    <location>
        <begin position="173"/>
        <end position="195"/>
    </location>
</feature>
<name>T1JHM8_STRMM</name>
<reference evidence="3" key="2">
    <citation type="submission" date="2015-02" db="UniProtKB">
        <authorList>
            <consortium name="EnsemblMetazoa"/>
        </authorList>
    </citation>
    <scope>IDENTIFICATION</scope>
</reference>
<dbReference type="SUPFAM" id="SSF48317">
    <property type="entry name" value="Acid phosphatase/Vanadium-dependent haloperoxidase"/>
    <property type="match status" value="1"/>
</dbReference>
<reference evidence="4" key="1">
    <citation type="submission" date="2011-05" db="EMBL/GenBank/DDBJ databases">
        <authorList>
            <person name="Richards S.R."/>
            <person name="Qu J."/>
            <person name="Jiang H."/>
            <person name="Jhangiani S.N."/>
            <person name="Agravi P."/>
            <person name="Goodspeed R."/>
            <person name="Gross S."/>
            <person name="Mandapat C."/>
            <person name="Jackson L."/>
            <person name="Mathew T."/>
            <person name="Pu L."/>
            <person name="Thornton R."/>
            <person name="Saada N."/>
            <person name="Wilczek-Boney K.B."/>
            <person name="Lee S."/>
            <person name="Kovar C."/>
            <person name="Wu Y."/>
            <person name="Scherer S.E."/>
            <person name="Worley K.C."/>
            <person name="Muzny D.M."/>
            <person name="Gibbs R."/>
        </authorList>
    </citation>
    <scope>NUCLEOTIDE SEQUENCE</scope>
    <source>
        <strain evidence="4">Brora</strain>
    </source>
</reference>
<dbReference type="SMART" id="SM00014">
    <property type="entry name" value="acidPPc"/>
    <property type="match status" value="1"/>
</dbReference>
<keyword evidence="1" id="KW-1133">Transmembrane helix</keyword>
<dbReference type="InterPro" id="IPR036938">
    <property type="entry name" value="PAP2/HPO_sf"/>
</dbReference>
<organism evidence="3 4">
    <name type="scientific">Strigamia maritima</name>
    <name type="common">European centipede</name>
    <name type="synonym">Geophilus maritimus</name>
    <dbReference type="NCBI Taxonomy" id="126957"/>
    <lineage>
        <taxon>Eukaryota</taxon>
        <taxon>Metazoa</taxon>
        <taxon>Ecdysozoa</taxon>
        <taxon>Arthropoda</taxon>
        <taxon>Myriapoda</taxon>
        <taxon>Chilopoda</taxon>
        <taxon>Pleurostigmophora</taxon>
        <taxon>Geophilomorpha</taxon>
        <taxon>Linotaeniidae</taxon>
        <taxon>Strigamia</taxon>
    </lineage>
</organism>
<protein>
    <recommendedName>
        <fullName evidence="2">Phosphatidic acid phosphatase type 2/haloperoxidase domain-containing protein</fullName>
    </recommendedName>
</protein>
<dbReference type="PANTHER" id="PTHR14969:SF13">
    <property type="entry name" value="AT30094P"/>
    <property type="match status" value="1"/>
</dbReference>
<feature type="transmembrane region" description="Helical" evidence="1">
    <location>
        <begin position="146"/>
        <end position="166"/>
    </location>
</feature>
<feature type="domain" description="Phosphatidic acid phosphatase type 2/haloperoxidase" evidence="2">
    <location>
        <begin position="77"/>
        <end position="189"/>
    </location>
</feature>
<dbReference type="EnsemblMetazoa" id="SMAR013359-RA">
    <property type="protein sequence ID" value="SMAR013359-PA"/>
    <property type="gene ID" value="SMAR013359"/>
</dbReference>
<evidence type="ECO:0000256" key="1">
    <source>
        <dbReference type="SAM" id="Phobius"/>
    </source>
</evidence>
<dbReference type="InterPro" id="IPR000326">
    <property type="entry name" value="PAP2/HPO"/>
</dbReference>
<dbReference type="Gene3D" id="1.20.144.10">
    <property type="entry name" value="Phosphatidic acid phosphatase type 2/haloperoxidase"/>
    <property type="match status" value="1"/>
</dbReference>
<accession>T1JHM8</accession>
<keyword evidence="1" id="KW-0472">Membrane</keyword>
<dbReference type="Pfam" id="PF01569">
    <property type="entry name" value="PAP2"/>
    <property type="match status" value="1"/>
</dbReference>
<dbReference type="GO" id="GO:0042392">
    <property type="term" value="F:sphingosine-1-phosphate phosphatase activity"/>
    <property type="evidence" value="ECO:0007669"/>
    <property type="project" value="TreeGrafter"/>
</dbReference>
<dbReference type="PANTHER" id="PTHR14969">
    <property type="entry name" value="SPHINGOSINE-1-PHOSPHATE PHOSPHOHYDROLASE"/>
    <property type="match status" value="1"/>
</dbReference>
<dbReference type="STRING" id="126957.T1JHM8"/>